<dbReference type="EMBL" id="CP045725">
    <property type="protein sequence ID" value="QGF24416.1"/>
    <property type="molecule type" value="Genomic_DNA"/>
</dbReference>
<dbReference type="InterPro" id="IPR014017">
    <property type="entry name" value="DNA_helicase_UvrD-like_C"/>
</dbReference>
<evidence type="ECO:0000256" key="1">
    <source>
        <dbReference type="ARBA" id="ARBA00009922"/>
    </source>
</evidence>
<dbReference type="Proteomes" id="UP000386847">
    <property type="component" value="Chromosome"/>
</dbReference>
<dbReference type="GO" id="GO:0000725">
    <property type="term" value="P:recombinational repair"/>
    <property type="evidence" value="ECO:0007669"/>
    <property type="project" value="TreeGrafter"/>
</dbReference>
<keyword evidence="6 15" id="KW-0347">Helicase</keyword>
<evidence type="ECO:0000256" key="6">
    <source>
        <dbReference type="ARBA" id="ARBA00022806"/>
    </source>
</evidence>
<proteinExistence type="inferred from homology"/>
<gene>
    <name evidence="18" type="ORF">Rai3103_12990</name>
</gene>
<dbReference type="InterPro" id="IPR013986">
    <property type="entry name" value="DExx_box_DNA_helicase_dom_sf"/>
</dbReference>
<name>A0A5Q2FJD2_9ACTN</name>
<dbReference type="InterPro" id="IPR000212">
    <property type="entry name" value="DNA_helicase_UvrD/REP"/>
</dbReference>
<keyword evidence="10" id="KW-0234">DNA repair</keyword>
<comment type="catalytic activity">
    <reaction evidence="14">
        <text>ATP + H2O = ADP + phosphate + H(+)</text>
        <dbReference type="Rhea" id="RHEA:13065"/>
        <dbReference type="ChEBI" id="CHEBI:15377"/>
        <dbReference type="ChEBI" id="CHEBI:15378"/>
        <dbReference type="ChEBI" id="CHEBI:30616"/>
        <dbReference type="ChEBI" id="CHEBI:43474"/>
        <dbReference type="ChEBI" id="CHEBI:456216"/>
        <dbReference type="EC" id="5.6.2.4"/>
    </reaction>
</comment>
<dbReference type="GO" id="GO:0005829">
    <property type="term" value="C:cytosol"/>
    <property type="evidence" value="ECO:0007669"/>
    <property type="project" value="TreeGrafter"/>
</dbReference>
<dbReference type="GO" id="GO:0043138">
    <property type="term" value="F:3'-5' DNA helicase activity"/>
    <property type="evidence" value="ECO:0007669"/>
    <property type="project" value="UniProtKB-EC"/>
</dbReference>
<reference evidence="18 19" key="1">
    <citation type="submission" date="2019-10" db="EMBL/GenBank/DDBJ databases">
        <title>Genomic analysis of Raineyella sp. CBA3103.</title>
        <authorList>
            <person name="Roh S.W."/>
        </authorList>
    </citation>
    <scope>NUCLEOTIDE SEQUENCE [LARGE SCALE GENOMIC DNA]</scope>
    <source>
        <strain evidence="18 19">CBA3103</strain>
    </source>
</reference>
<dbReference type="GO" id="GO:0003677">
    <property type="term" value="F:DNA binding"/>
    <property type="evidence" value="ECO:0007669"/>
    <property type="project" value="UniProtKB-KW"/>
</dbReference>
<keyword evidence="19" id="KW-1185">Reference proteome</keyword>
<evidence type="ECO:0000256" key="9">
    <source>
        <dbReference type="ARBA" id="ARBA00023125"/>
    </source>
</evidence>
<comment type="similarity">
    <text evidence="1">Belongs to the helicase family. UvrD subfamily.</text>
</comment>
<sequence>MPVRHRLPAEGSPPMTLIDDSTLAELVGIPFSTEQLAAITAPLAPGVIIAGAGTGKTTVMAARVVWLVASGLVRPEQVLGLTFTRKAARELAARISTSLEAAGLLGDTEMSGAPTVATYDAFAGMLCTEHGPRLGVEGDLRLVDSAELYALADRVVAAGATSAPALSGLSVATVVERVVALSGQMLANGVTAAQLAEQSRAFRAELEEAPLYRGKPYKDVTDALGVLEARQELLGFVSALWAAKARDGVVEFADRTALAARLAAEVPGVGRQLREEFRVVLLDEYQDTSAAQTAMLAGLFSGPEPASGRGFPVTAVGDPLQAIYEWRGAAVGTIAAFPEVFRAADGTPAHRFTLRTNRRSGTAILDVANLVSAPLRAAGGPACPESLVGPAQAGPGEVTAHRARSWDDEQRHVVRTLLAEHDRGVSWADIAVLGRRRADLGVLHRVLEDAGIPAVLVGLGGLLELPECAQVIAVLRLVHDVTDNRAAVAVLSGPRWRLGARDLDAVARRAAHLAGEGGDPCLLDAVDDPGPDGLSVAARERLLALSGEFTRLRSHLDEPVGDLVARVIRVSGIVPELLAERGPDGARQLDALIEAVEEYGARRPSVGLGGLLAWFDAEIRVGRGMEQAPPTARDAVTLLTVHASKGLEWDVVLLPATVDGVFPGSPDPDDWTRAAQVLPFELRGDAAGLPALGEVSRQGLAQMRAELKDLARDGEKRLGYVAVSRARHRLHVSGHRWHPDTIRERSESPFLRAARTVLDLKEDEPAEEVNPYTEGDERAASARVESIADPMSVELAAQVDRWRTVFAAGGRPVLAPDADVAERASRWRTDGERLLARARARRTPVDADLPGRLSVTEIVRGVADPDVLRDEVRRPMPVQPSRRATLGTMFHAWVEERFRHQGTLDVHFEDEAGIAVGPVHRSAADEEMLAELEGLRRAFDAGRFSDRQPLALEVPFALSLGGRLVRGRIDAVYRQPPGSGSDYLVVDWKTHRGGTADPLQLALYRLAAARTYGVDVERVAAGFYYVRRDRWDPVVDLPGAEELVAHVSRLTASLGGTSLAP</sequence>
<evidence type="ECO:0000256" key="3">
    <source>
        <dbReference type="ARBA" id="ARBA00022741"/>
    </source>
</evidence>
<dbReference type="InterPro" id="IPR011335">
    <property type="entry name" value="Restrct_endonuc-II-like"/>
</dbReference>
<evidence type="ECO:0000256" key="15">
    <source>
        <dbReference type="PROSITE-ProRule" id="PRU00560"/>
    </source>
</evidence>
<feature type="domain" description="UvrD-like helicase ATP-binding" evidence="16">
    <location>
        <begin position="29"/>
        <end position="361"/>
    </location>
</feature>
<evidence type="ECO:0000259" key="17">
    <source>
        <dbReference type="PROSITE" id="PS51217"/>
    </source>
</evidence>
<evidence type="ECO:0000256" key="10">
    <source>
        <dbReference type="ARBA" id="ARBA00023204"/>
    </source>
</evidence>
<accession>A0A5Q2FJD2</accession>
<keyword evidence="3 15" id="KW-0547">Nucleotide-binding</keyword>
<evidence type="ECO:0000313" key="19">
    <source>
        <dbReference type="Proteomes" id="UP000386847"/>
    </source>
</evidence>
<dbReference type="SUPFAM" id="SSF52980">
    <property type="entry name" value="Restriction endonuclease-like"/>
    <property type="match status" value="1"/>
</dbReference>
<keyword evidence="9" id="KW-0238">DNA-binding</keyword>
<dbReference type="PROSITE" id="PS51198">
    <property type="entry name" value="UVRD_HELICASE_ATP_BIND"/>
    <property type="match status" value="1"/>
</dbReference>
<evidence type="ECO:0000256" key="14">
    <source>
        <dbReference type="ARBA" id="ARBA00048988"/>
    </source>
</evidence>
<evidence type="ECO:0000256" key="2">
    <source>
        <dbReference type="ARBA" id="ARBA00022722"/>
    </source>
</evidence>
<dbReference type="InterPro" id="IPR027417">
    <property type="entry name" value="P-loop_NTPase"/>
</dbReference>
<feature type="binding site" evidence="15">
    <location>
        <begin position="50"/>
        <end position="57"/>
    </location>
    <ligand>
        <name>ATP</name>
        <dbReference type="ChEBI" id="CHEBI:30616"/>
    </ligand>
</feature>
<keyword evidence="7" id="KW-0269">Exonuclease</keyword>
<dbReference type="AlphaFoldDB" id="A0A5Q2FJD2"/>
<keyword evidence="4" id="KW-0227">DNA damage</keyword>
<evidence type="ECO:0000256" key="13">
    <source>
        <dbReference type="ARBA" id="ARBA00034808"/>
    </source>
</evidence>
<dbReference type="GO" id="GO:0004527">
    <property type="term" value="F:exonuclease activity"/>
    <property type="evidence" value="ECO:0007669"/>
    <property type="project" value="UniProtKB-KW"/>
</dbReference>
<dbReference type="Pfam" id="PF12705">
    <property type="entry name" value="PDDEXK_1"/>
    <property type="match status" value="1"/>
</dbReference>
<evidence type="ECO:0000256" key="11">
    <source>
        <dbReference type="ARBA" id="ARBA00023235"/>
    </source>
</evidence>
<dbReference type="GO" id="GO:0033202">
    <property type="term" value="C:DNA helicase complex"/>
    <property type="evidence" value="ECO:0007669"/>
    <property type="project" value="TreeGrafter"/>
</dbReference>
<dbReference type="Pfam" id="PF00580">
    <property type="entry name" value="UvrD-helicase"/>
    <property type="match status" value="1"/>
</dbReference>
<evidence type="ECO:0000256" key="12">
    <source>
        <dbReference type="ARBA" id="ARBA00034617"/>
    </source>
</evidence>
<dbReference type="Gene3D" id="1.10.10.160">
    <property type="match status" value="1"/>
</dbReference>
<evidence type="ECO:0000256" key="8">
    <source>
        <dbReference type="ARBA" id="ARBA00022840"/>
    </source>
</evidence>
<evidence type="ECO:0000256" key="7">
    <source>
        <dbReference type="ARBA" id="ARBA00022839"/>
    </source>
</evidence>
<dbReference type="Gene3D" id="3.90.320.10">
    <property type="match status" value="1"/>
</dbReference>
<dbReference type="InterPro" id="IPR014016">
    <property type="entry name" value="UvrD-like_ATP-bd"/>
</dbReference>
<dbReference type="CDD" id="cd17932">
    <property type="entry name" value="DEXQc_UvrD"/>
    <property type="match status" value="1"/>
</dbReference>
<protein>
    <recommendedName>
        <fullName evidence="13">DNA 3'-5' helicase</fullName>
        <ecNumber evidence="13">5.6.2.4</ecNumber>
    </recommendedName>
</protein>
<dbReference type="Gene3D" id="3.40.50.300">
    <property type="entry name" value="P-loop containing nucleotide triphosphate hydrolases"/>
    <property type="match status" value="3"/>
</dbReference>
<dbReference type="Pfam" id="PF13361">
    <property type="entry name" value="UvrD_C"/>
    <property type="match status" value="2"/>
</dbReference>
<dbReference type="KEGG" id="rain:Rai3103_12990"/>
<evidence type="ECO:0000256" key="5">
    <source>
        <dbReference type="ARBA" id="ARBA00022801"/>
    </source>
</evidence>
<dbReference type="PROSITE" id="PS51217">
    <property type="entry name" value="UVRD_HELICASE_CTER"/>
    <property type="match status" value="1"/>
</dbReference>
<organism evidence="18 19">
    <name type="scientific">Raineyella fluvialis</name>
    <dbReference type="NCBI Taxonomy" id="2662261"/>
    <lineage>
        <taxon>Bacteria</taxon>
        <taxon>Bacillati</taxon>
        <taxon>Actinomycetota</taxon>
        <taxon>Actinomycetes</taxon>
        <taxon>Propionibacteriales</taxon>
        <taxon>Propionibacteriaceae</taxon>
        <taxon>Raineyella</taxon>
    </lineage>
</organism>
<evidence type="ECO:0000256" key="4">
    <source>
        <dbReference type="ARBA" id="ARBA00022763"/>
    </source>
</evidence>
<dbReference type="GO" id="GO:0005524">
    <property type="term" value="F:ATP binding"/>
    <property type="evidence" value="ECO:0007669"/>
    <property type="project" value="UniProtKB-UniRule"/>
</dbReference>
<dbReference type="PANTHER" id="PTHR11070">
    <property type="entry name" value="UVRD / RECB / PCRA DNA HELICASE FAMILY MEMBER"/>
    <property type="match status" value="1"/>
</dbReference>
<dbReference type="InterPro" id="IPR011604">
    <property type="entry name" value="PDDEXK-like_dom_sf"/>
</dbReference>
<evidence type="ECO:0000313" key="18">
    <source>
        <dbReference type="EMBL" id="QGF24416.1"/>
    </source>
</evidence>
<keyword evidence="8 15" id="KW-0067">ATP-binding</keyword>
<comment type="catalytic activity">
    <reaction evidence="12">
        <text>Couples ATP hydrolysis with the unwinding of duplex DNA by translocating in the 3'-5' direction.</text>
        <dbReference type="EC" id="5.6.2.4"/>
    </reaction>
</comment>
<feature type="domain" description="UvrD-like helicase C-terminal" evidence="17">
    <location>
        <begin position="362"/>
        <end position="646"/>
    </location>
</feature>
<keyword evidence="2" id="KW-0540">Nuclease</keyword>
<dbReference type="Gene3D" id="1.10.486.10">
    <property type="entry name" value="PCRA, domain 4"/>
    <property type="match status" value="1"/>
</dbReference>
<dbReference type="PANTHER" id="PTHR11070:SF55">
    <property type="entry name" value="DNA 3'-5' HELICASE"/>
    <property type="match status" value="1"/>
</dbReference>
<dbReference type="InterPro" id="IPR038726">
    <property type="entry name" value="PDDEXK_AddAB-type"/>
</dbReference>
<dbReference type="EC" id="5.6.2.4" evidence="13"/>
<dbReference type="SUPFAM" id="SSF52540">
    <property type="entry name" value="P-loop containing nucleoside triphosphate hydrolases"/>
    <property type="match status" value="1"/>
</dbReference>
<evidence type="ECO:0000259" key="16">
    <source>
        <dbReference type="PROSITE" id="PS51198"/>
    </source>
</evidence>
<keyword evidence="11" id="KW-0413">Isomerase</keyword>
<keyword evidence="5 15" id="KW-0378">Hydrolase</keyword>